<name>A0A4U3L1P2_9BACT</name>
<dbReference type="GO" id="GO:0005975">
    <property type="term" value="P:carbohydrate metabolic process"/>
    <property type="evidence" value="ECO:0007669"/>
    <property type="project" value="UniProtKB-ARBA"/>
</dbReference>
<dbReference type="SUPFAM" id="SSF49899">
    <property type="entry name" value="Concanavalin A-like lectins/glucanases"/>
    <property type="match status" value="1"/>
</dbReference>
<dbReference type="Pfam" id="PF13385">
    <property type="entry name" value="Laminin_G_3"/>
    <property type="match status" value="1"/>
</dbReference>
<dbReference type="AlphaFoldDB" id="A0A4U3L1P2"/>
<sequence>MKYLVLFALPFTLLIGCQQDISSPQTIRDSLVTIFDTVRLQADSILQLSVMRDLWAYYNFNGNMKDKSGNGRDITGYNNIQLSYDIFGNENSALSFNGQSNYAVIEKGKEFPEGDFSVSFLMQSNTLGGEIFHKADLSNAQGASFGVGFDDANQDSDQETNVAFDVSLDDNICTNHVNPSTFLYAHKKLHTDAWYFVTITFIQGVQKFYINGVLIGTKQVDKKVIKQCPSATFNLGIWWQNDPHFFSGKMDELRIYSRSLEDDEVQFLSQTTLPQ</sequence>
<dbReference type="GO" id="GO:0004553">
    <property type="term" value="F:hydrolase activity, hydrolyzing O-glycosyl compounds"/>
    <property type="evidence" value="ECO:0007669"/>
    <property type="project" value="UniProtKB-ARBA"/>
</dbReference>
<proteinExistence type="predicted"/>
<dbReference type="Proteomes" id="UP000305848">
    <property type="component" value="Unassembled WGS sequence"/>
</dbReference>
<accession>A0A4U3L1P2</accession>
<dbReference type="RefSeq" id="WP_137261535.1">
    <property type="nucleotide sequence ID" value="NZ_SZQL01000006.1"/>
</dbReference>
<evidence type="ECO:0000313" key="2">
    <source>
        <dbReference type="Proteomes" id="UP000305848"/>
    </source>
</evidence>
<comment type="caution">
    <text evidence="1">The sequence shown here is derived from an EMBL/GenBank/DDBJ whole genome shotgun (WGS) entry which is preliminary data.</text>
</comment>
<organism evidence="1 2">
    <name type="scientific">Ilyomonas limi</name>
    <dbReference type="NCBI Taxonomy" id="2575867"/>
    <lineage>
        <taxon>Bacteria</taxon>
        <taxon>Pseudomonadati</taxon>
        <taxon>Bacteroidota</taxon>
        <taxon>Chitinophagia</taxon>
        <taxon>Chitinophagales</taxon>
        <taxon>Chitinophagaceae</taxon>
        <taxon>Ilyomonas</taxon>
    </lineage>
</organism>
<dbReference type="EMBL" id="SZQL01000006">
    <property type="protein sequence ID" value="TKK68915.1"/>
    <property type="molecule type" value="Genomic_DNA"/>
</dbReference>
<evidence type="ECO:0000313" key="1">
    <source>
        <dbReference type="EMBL" id="TKK68915.1"/>
    </source>
</evidence>
<gene>
    <name evidence="1" type="ORF">FC093_09480</name>
</gene>
<dbReference type="InterPro" id="IPR013320">
    <property type="entry name" value="ConA-like_dom_sf"/>
</dbReference>
<dbReference type="OrthoDB" id="9814380at2"/>
<reference evidence="1 2" key="1">
    <citation type="submission" date="2019-05" db="EMBL/GenBank/DDBJ databases">
        <title>Panacibacter sp. strain 17mud1-8 Genome sequencing and assembly.</title>
        <authorList>
            <person name="Chhetri G."/>
        </authorList>
    </citation>
    <scope>NUCLEOTIDE SEQUENCE [LARGE SCALE GENOMIC DNA]</scope>
    <source>
        <strain evidence="1 2">17mud1-8</strain>
    </source>
</reference>
<protein>
    <submittedName>
        <fullName evidence="1">LamG domain-containing protein</fullName>
    </submittedName>
</protein>
<dbReference type="PROSITE" id="PS51257">
    <property type="entry name" value="PROKAR_LIPOPROTEIN"/>
    <property type="match status" value="1"/>
</dbReference>
<dbReference type="Gene3D" id="2.60.120.200">
    <property type="match status" value="1"/>
</dbReference>
<keyword evidence="2" id="KW-1185">Reference proteome</keyword>